<gene>
    <name evidence="1" type="ORF">V1Y59_18630</name>
</gene>
<protein>
    <submittedName>
        <fullName evidence="1">Zinc-binding dehydrogenase</fullName>
    </submittedName>
</protein>
<dbReference type="Gene3D" id="3.40.50.720">
    <property type="entry name" value="NAD(P)-binding Rossmann-like Domain"/>
    <property type="match status" value="1"/>
</dbReference>
<dbReference type="Pfam" id="PF13602">
    <property type="entry name" value="ADH_zinc_N_2"/>
    <property type="match status" value="1"/>
</dbReference>
<dbReference type="RefSeq" id="WP_330506454.1">
    <property type="nucleotide sequence ID" value="NZ_JAZDUE010000016.1"/>
</dbReference>
<dbReference type="Gene3D" id="3.90.180.10">
    <property type="entry name" value="Medium-chain alcohol dehydrogenases, catalytic domain"/>
    <property type="match status" value="1"/>
</dbReference>
<sequence length="49" mass="5480">MFAELIRLIESGQVRPAIDRTYPLADVPAAIDYMETAHPQAKLVIDLNI</sequence>
<evidence type="ECO:0000313" key="2">
    <source>
        <dbReference type="Proteomes" id="UP001335729"/>
    </source>
</evidence>
<organism evidence="1 2">
    <name type="scientific">Gordonia prachuapensis</name>
    <dbReference type="NCBI Taxonomy" id="3115651"/>
    <lineage>
        <taxon>Bacteria</taxon>
        <taxon>Bacillati</taxon>
        <taxon>Actinomycetota</taxon>
        <taxon>Actinomycetes</taxon>
        <taxon>Mycobacteriales</taxon>
        <taxon>Gordoniaceae</taxon>
        <taxon>Gordonia</taxon>
    </lineage>
</organism>
<keyword evidence="2" id="KW-1185">Reference proteome</keyword>
<evidence type="ECO:0000313" key="1">
    <source>
        <dbReference type="EMBL" id="MEE4025107.1"/>
    </source>
</evidence>
<comment type="caution">
    <text evidence="1">The sequence shown here is derived from an EMBL/GenBank/DDBJ whole genome shotgun (WGS) entry which is preliminary data.</text>
</comment>
<proteinExistence type="predicted"/>
<reference evidence="1 2" key="1">
    <citation type="submission" date="2024-01" db="EMBL/GenBank/DDBJ databases">
        <title>Draft genome sequence of Gordonia sp. PKS22-38.</title>
        <authorList>
            <person name="Suphannarot A."/>
            <person name="Mingma R."/>
        </authorList>
    </citation>
    <scope>NUCLEOTIDE SEQUENCE [LARGE SCALE GENOMIC DNA]</scope>
    <source>
        <strain evidence="1 2">PKS22-38</strain>
    </source>
</reference>
<dbReference type="EMBL" id="JAZDUE010000016">
    <property type="protein sequence ID" value="MEE4025107.1"/>
    <property type="molecule type" value="Genomic_DNA"/>
</dbReference>
<accession>A0ABU7MXQ7</accession>
<name>A0ABU7MXQ7_9ACTN</name>
<dbReference type="Proteomes" id="UP001335729">
    <property type="component" value="Unassembled WGS sequence"/>
</dbReference>